<evidence type="ECO:0000313" key="1">
    <source>
        <dbReference type="EMBL" id="KAK1441134.1"/>
    </source>
</evidence>
<organism evidence="1 2">
    <name type="scientific">Tagetes erecta</name>
    <name type="common">African marigold</name>
    <dbReference type="NCBI Taxonomy" id="13708"/>
    <lineage>
        <taxon>Eukaryota</taxon>
        <taxon>Viridiplantae</taxon>
        <taxon>Streptophyta</taxon>
        <taxon>Embryophyta</taxon>
        <taxon>Tracheophyta</taxon>
        <taxon>Spermatophyta</taxon>
        <taxon>Magnoliopsida</taxon>
        <taxon>eudicotyledons</taxon>
        <taxon>Gunneridae</taxon>
        <taxon>Pentapetalae</taxon>
        <taxon>asterids</taxon>
        <taxon>campanulids</taxon>
        <taxon>Asterales</taxon>
        <taxon>Asteraceae</taxon>
        <taxon>Asteroideae</taxon>
        <taxon>Heliantheae alliance</taxon>
        <taxon>Tageteae</taxon>
        <taxon>Tagetes</taxon>
    </lineage>
</organism>
<comment type="caution">
    <text evidence="1">The sequence shown here is derived from an EMBL/GenBank/DDBJ whole genome shotgun (WGS) entry which is preliminary data.</text>
</comment>
<name>A0AAD8LF91_TARER</name>
<dbReference type="AlphaFoldDB" id="A0AAD8LF91"/>
<protein>
    <submittedName>
        <fullName evidence="1">Uncharacterized protein</fullName>
    </submittedName>
</protein>
<evidence type="ECO:0000313" key="2">
    <source>
        <dbReference type="Proteomes" id="UP001229421"/>
    </source>
</evidence>
<accession>A0AAD8LF91</accession>
<dbReference type="EMBL" id="JAUHHV010000001">
    <property type="protein sequence ID" value="KAK1441134.1"/>
    <property type="molecule type" value="Genomic_DNA"/>
</dbReference>
<dbReference type="Proteomes" id="UP001229421">
    <property type="component" value="Unassembled WGS sequence"/>
</dbReference>
<sequence>MKNIRYRYKPFEAQALLLFVNLTLLTKQLYMNHFCNYVLDGLLGSVNLAKTAGPRRVAEQISSHVF</sequence>
<reference evidence="1" key="1">
    <citation type="journal article" date="2023" name="bioRxiv">
        <title>Improved chromosome-level genome assembly for marigold (Tagetes erecta).</title>
        <authorList>
            <person name="Jiang F."/>
            <person name="Yuan L."/>
            <person name="Wang S."/>
            <person name="Wang H."/>
            <person name="Xu D."/>
            <person name="Wang A."/>
            <person name="Fan W."/>
        </authorList>
    </citation>
    <scope>NUCLEOTIDE SEQUENCE</scope>
    <source>
        <strain evidence="1">WSJ</strain>
        <tissue evidence="1">Leaf</tissue>
    </source>
</reference>
<proteinExistence type="predicted"/>
<keyword evidence="2" id="KW-1185">Reference proteome</keyword>
<gene>
    <name evidence="1" type="ORF">QVD17_06972</name>
</gene>